<feature type="region of interest" description="Disordered" evidence="1">
    <location>
        <begin position="517"/>
        <end position="550"/>
    </location>
</feature>
<keyword evidence="3" id="KW-1185">Reference proteome</keyword>
<feature type="region of interest" description="Disordered" evidence="1">
    <location>
        <begin position="335"/>
        <end position="363"/>
    </location>
</feature>
<dbReference type="PANTHER" id="PTHR37285">
    <property type="entry name" value="SPORE WALL MATURATION PROTEIN DIT1"/>
    <property type="match status" value="1"/>
</dbReference>
<dbReference type="AlphaFoldDB" id="A0A5Q3QBT2"/>
<protein>
    <submittedName>
        <fullName evidence="2">L-tyrosine/L-tryptophan isonitrile synthase family protein</fullName>
    </submittedName>
</protein>
<accession>A0A5Q3QBT2</accession>
<sequence length="998" mass="109818">MDPHDAERLLSDGGYGLRLTRTAAGLRLDGAGRGVPLGEEPTWLDLHRVLARLRRRRARHDPHWLARLSAAVRLGRTPRFDAVRTGDLHTRWQVLQSAVHADPALRMHCALRWSETALEPAPVHPMHPGGTVIVDLAALVTGGPERGKGLLGEVVEHRDEHREHPLGHFLEYVVRPLVRIFRTALDDHGIALGELRGIGYELTTELQSTGRVVLTPRALADASPAAAATSLAATVATLTESFGQTYGQDVRAAADEVFAQEFRYLRSGTAKLLRGDHPLREHAHCVTDEQDDLLKAVLRTVQDRTRVRRWHPERPRPTVVVDVDQCSLVPVEPTREATTAISGPRSGAPRGIPELAAPDTLPTWPTTVSSTWDSFLDGTELRGRYPDVDWEALRVEFGHAFDRARDRPEPESVVPGVARFVWDVLDAGGRVLFCAPERLGEHVETVLAESGVPDASVLSVPDDDRPAAERKVELLRGQGPLDVVAVFDDLAANRRALAEAYPGARCVAVEIDGFATERPPGEPTPDGAGVISSFETSPRRLGRRNTTGPALSHAHSLEELQVGQLRTGKIARRFTVHLDHDESLSFVEQILADTDRAAERTAGNARRLHQPDGPDGDDTDSTLRAVHHVLTRKQFLKGSRSHYRPDDLRRDAHVPVRAGEPINVVVLGFPVKQCLNRLKALGPLPDLAELGAFVRLRELDRAVSAVHPPGIHLHILTDGRHFRPRPAALTDAYTDQLRRYLRLAGIDDRTTLRPIDDVARDSLGVDAVARRPARIAHLVARLYETVDDLDITDRPLRTLEAVVTRTPPPGPDSEALGRSLAMFRDMLMSVVYSVPVPQPRGTDPISWSVRVFSDLYDLTSGRVPAEVRSARAAVLRRAWHTVVRYLATLRVDEELGYEQMFDHRVRLTVSAALPGRCGFTYLGGSGLLPWQGTGVVDPRGHVAVDFAVSLLDQGFVPVYSDLLGPRQPWAMVPADHTHPKPGGGLALDSAVVPRLRRK</sequence>
<dbReference type="EMBL" id="CP045929">
    <property type="protein sequence ID" value="QGK71922.1"/>
    <property type="molecule type" value="Genomic_DNA"/>
</dbReference>
<dbReference type="KEGG" id="sace:GIY23_00245"/>
<gene>
    <name evidence="2" type="ORF">GIY23_00245</name>
</gene>
<feature type="region of interest" description="Disordered" evidence="1">
    <location>
        <begin position="601"/>
        <end position="621"/>
    </location>
</feature>
<dbReference type="InterPro" id="IPR007817">
    <property type="entry name" value="Isocyanide_synthase_DIT1"/>
</dbReference>
<reference evidence="3" key="1">
    <citation type="submission" date="2019-11" db="EMBL/GenBank/DDBJ databases">
        <title>The complete genome sequence of Saccharopolyspora sp. E2A.</title>
        <authorList>
            <person name="Zhang G."/>
        </authorList>
    </citation>
    <scope>NUCLEOTIDE SEQUENCE [LARGE SCALE GENOMIC DNA]</scope>
    <source>
        <strain evidence="3">E2A</strain>
    </source>
</reference>
<dbReference type="PANTHER" id="PTHR37285:SF5">
    <property type="entry name" value="SPORE WALL MATURATION PROTEIN DIT1"/>
    <property type="match status" value="1"/>
</dbReference>
<dbReference type="Proteomes" id="UP000371041">
    <property type="component" value="Chromosome"/>
</dbReference>
<organism evidence="2 3">
    <name type="scientific">Allosaccharopolyspora coralli</name>
    <dbReference type="NCBI Taxonomy" id="2665642"/>
    <lineage>
        <taxon>Bacteria</taxon>
        <taxon>Bacillati</taxon>
        <taxon>Actinomycetota</taxon>
        <taxon>Actinomycetes</taxon>
        <taxon>Pseudonocardiales</taxon>
        <taxon>Pseudonocardiaceae</taxon>
        <taxon>Allosaccharopolyspora</taxon>
    </lineage>
</organism>
<proteinExistence type="predicted"/>
<evidence type="ECO:0000256" key="1">
    <source>
        <dbReference type="SAM" id="MobiDB-lite"/>
    </source>
</evidence>
<evidence type="ECO:0000313" key="3">
    <source>
        <dbReference type="Proteomes" id="UP000371041"/>
    </source>
</evidence>
<name>A0A5Q3QBT2_9PSEU</name>
<evidence type="ECO:0000313" key="2">
    <source>
        <dbReference type="EMBL" id="QGK71922.1"/>
    </source>
</evidence>
<dbReference type="Pfam" id="PF05141">
    <property type="entry name" value="DIT1_PvcA"/>
    <property type="match status" value="1"/>
</dbReference>